<dbReference type="GO" id="GO:0016459">
    <property type="term" value="C:myosin complex"/>
    <property type="evidence" value="ECO:0007669"/>
    <property type="project" value="InterPro"/>
</dbReference>
<evidence type="ECO:0000256" key="2">
    <source>
        <dbReference type="ARBA" id="ARBA00022840"/>
    </source>
</evidence>
<dbReference type="Pfam" id="PF02736">
    <property type="entry name" value="Myosin_N"/>
    <property type="match status" value="1"/>
</dbReference>
<dbReference type="OrthoDB" id="10055605at2759"/>
<proteinExistence type="predicted"/>
<evidence type="ECO:0000259" key="3">
    <source>
        <dbReference type="Pfam" id="PF02736"/>
    </source>
</evidence>
<protein>
    <submittedName>
        <fullName evidence="4">MYH2 protein</fullName>
    </submittedName>
</protein>
<feature type="domain" description="Myosin N-terminal SH3-like" evidence="3">
    <location>
        <begin position="35"/>
        <end position="72"/>
    </location>
</feature>
<evidence type="ECO:0000313" key="5">
    <source>
        <dbReference type="Proteomes" id="UP000531151"/>
    </source>
</evidence>
<dbReference type="GO" id="GO:0003774">
    <property type="term" value="F:cytoskeletal motor activity"/>
    <property type="evidence" value="ECO:0007669"/>
    <property type="project" value="InterPro"/>
</dbReference>
<feature type="non-terminal residue" evidence="4">
    <location>
        <position position="1"/>
    </location>
</feature>
<dbReference type="GO" id="GO:0005524">
    <property type="term" value="F:ATP binding"/>
    <property type="evidence" value="ECO:0007669"/>
    <property type="project" value="UniProtKB-KW"/>
</dbReference>
<dbReference type="Proteomes" id="UP000531151">
    <property type="component" value="Unassembled WGS sequence"/>
</dbReference>
<keyword evidence="2" id="KW-0067">ATP-binding</keyword>
<dbReference type="EMBL" id="VWPV01022932">
    <property type="protein sequence ID" value="NWH63748.1"/>
    <property type="molecule type" value="Genomic_DNA"/>
</dbReference>
<evidence type="ECO:0000313" key="4">
    <source>
        <dbReference type="EMBL" id="NWH63748.1"/>
    </source>
</evidence>
<reference evidence="4 5" key="1">
    <citation type="submission" date="2019-09" db="EMBL/GenBank/DDBJ databases">
        <title>Bird 10,000 Genomes (B10K) Project - Family phase.</title>
        <authorList>
            <person name="Zhang G."/>
        </authorList>
    </citation>
    <scope>NUCLEOTIDE SEQUENCE [LARGE SCALE GENOMIC DNA]</scope>
    <source>
        <strain evidence="4">B10K-CU-031-07</strain>
        <tissue evidence="4">Muscle</tissue>
    </source>
</reference>
<dbReference type="InterPro" id="IPR008989">
    <property type="entry name" value="Myosin_S1_N"/>
</dbReference>
<feature type="non-terminal residue" evidence="4">
    <location>
        <position position="93"/>
    </location>
</feature>
<gene>
    <name evidence="4" type="primary">Myh2</name>
    <name evidence="4" type="ORF">GEOCAL_R07930</name>
</gene>
<dbReference type="SUPFAM" id="SSF50084">
    <property type="entry name" value="Myosin S1 fragment, N-terminal domain"/>
    <property type="match status" value="1"/>
</dbReference>
<dbReference type="Gene3D" id="2.30.30.360">
    <property type="entry name" value="Myosin S1 fragment, N-terminal"/>
    <property type="match status" value="1"/>
</dbReference>
<sequence length="93" mass="10443">MASSSSLEGLGAAAPFLREGQMERAVAQNRPFDPRSHCFIPHPQQEFIRGRLLSRQQGEASVQTELGEEADVYPENPPKFDKIEDMAMLTFLH</sequence>
<keyword evidence="1" id="KW-0547">Nucleotide-binding</keyword>
<accession>A0A7K4JEI8</accession>
<keyword evidence="5" id="KW-1185">Reference proteome</keyword>
<organism evidence="4 5">
    <name type="scientific">Geococcyx californianus</name>
    <name type="common">Greater roadrunner</name>
    <name type="synonym">Saurothera californiana</name>
    <dbReference type="NCBI Taxonomy" id="8947"/>
    <lineage>
        <taxon>Eukaryota</taxon>
        <taxon>Metazoa</taxon>
        <taxon>Chordata</taxon>
        <taxon>Craniata</taxon>
        <taxon>Vertebrata</taxon>
        <taxon>Euteleostomi</taxon>
        <taxon>Archelosauria</taxon>
        <taxon>Archosauria</taxon>
        <taxon>Dinosauria</taxon>
        <taxon>Saurischia</taxon>
        <taxon>Theropoda</taxon>
        <taxon>Coelurosauria</taxon>
        <taxon>Aves</taxon>
        <taxon>Neognathae</taxon>
        <taxon>Neoaves</taxon>
        <taxon>Otidimorphae</taxon>
        <taxon>Cuculiformes</taxon>
        <taxon>Neomorphidae</taxon>
        <taxon>Geococcyx</taxon>
    </lineage>
</organism>
<name>A0A7K4JEI8_GEOCA</name>
<dbReference type="AlphaFoldDB" id="A0A7K4JEI8"/>
<evidence type="ECO:0000256" key="1">
    <source>
        <dbReference type="ARBA" id="ARBA00022741"/>
    </source>
</evidence>
<dbReference type="GO" id="GO:0051015">
    <property type="term" value="F:actin filament binding"/>
    <property type="evidence" value="ECO:0007669"/>
    <property type="project" value="InterPro"/>
</dbReference>
<dbReference type="InterPro" id="IPR004009">
    <property type="entry name" value="SH3_Myosin"/>
</dbReference>
<comment type="caution">
    <text evidence="4">The sequence shown here is derived from an EMBL/GenBank/DDBJ whole genome shotgun (WGS) entry which is preliminary data.</text>
</comment>